<evidence type="ECO:0000313" key="3">
    <source>
        <dbReference type="Proteomes" id="UP000297716"/>
    </source>
</evidence>
<reference evidence="2 3" key="1">
    <citation type="submission" date="2019-03" db="EMBL/GenBank/DDBJ databases">
        <title>Draft genome sequence of Xylaria hypoxylon DSM 108379, a ubiquitous saprotrophic-parasitic fungi on hardwood.</title>
        <authorList>
            <person name="Buettner E."/>
            <person name="Leonhardt S."/>
            <person name="Gebauer A.M."/>
            <person name="Liers C."/>
            <person name="Hofrichter M."/>
            <person name="Kellner H."/>
        </authorList>
    </citation>
    <scope>NUCLEOTIDE SEQUENCE [LARGE SCALE GENOMIC DNA]</scope>
    <source>
        <strain evidence="2 3">DSM 108379</strain>
    </source>
</reference>
<evidence type="ECO:0000313" key="2">
    <source>
        <dbReference type="EMBL" id="TGJ86719.1"/>
    </source>
</evidence>
<evidence type="ECO:0000256" key="1">
    <source>
        <dbReference type="SAM" id="MobiDB-lite"/>
    </source>
</evidence>
<name>A0A4Z0YQT5_9PEZI</name>
<accession>A0A4Z0YQT5</accession>
<feature type="region of interest" description="Disordered" evidence="1">
    <location>
        <begin position="81"/>
        <end position="102"/>
    </location>
</feature>
<gene>
    <name evidence="2" type="ORF">E0Z10_g2025</name>
</gene>
<dbReference type="AlphaFoldDB" id="A0A4Z0YQT5"/>
<keyword evidence="3" id="KW-1185">Reference proteome</keyword>
<proteinExistence type="predicted"/>
<dbReference type="OrthoDB" id="5226159at2759"/>
<comment type="caution">
    <text evidence="2">The sequence shown here is derived from an EMBL/GenBank/DDBJ whole genome shotgun (WGS) entry which is preliminary data.</text>
</comment>
<protein>
    <submittedName>
        <fullName evidence="2">Uncharacterized protein</fullName>
    </submittedName>
</protein>
<dbReference type="Proteomes" id="UP000297716">
    <property type="component" value="Unassembled WGS sequence"/>
</dbReference>
<dbReference type="EMBL" id="SKBN01000023">
    <property type="protein sequence ID" value="TGJ86719.1"/>
    <property type="molecule type" value="Genomic_DNA"/>
</dbReference>
<organism evidence="2 3">
    <name type="scientific">Xylaria hypoxylon</name>
    <dbReference type="NCBI Taxonomy" id="37992"/>
    <lineage>
        <taxon>Eukaryota</taxon>
        <taxon>Fungi</taxon>
        <taxon>Dikarya</taxon>
        <taxon>Ascomycota</taxon>
        <taxon>Pezizomycotina</taxon>
        <taxon>Sordariomycetes</taxon>
        <taxon>Xylariomycetidae</taxon>
        <taxon>Xylariales</taxon>
        <taxon>Xylariaceae</taxon>
        <taxon>Xylaria</taxon>
    </lineage>
</organism>
<sequence length="127" mass="13086">MTCMLFSNFTTRLQRLVGLKSKAAAAAAAAAAAGEKRNSHTLQISAPFNFKHETISLPGLSEDDIAILKEKAAASRLGVAGANKDGSSTFGSPRKAPRAPPSPLQVAVAPVVVVAPDTPLSAEHNVI</sequence>